<dbReference type="SUPFAM" id="SSF52540">
    <property type="entry name" value="P-loop containing nucleoside triphosphate hydrolases"/>
    <property type="match status" value="1"/>
</dbReference>
<organism evidence="4 5">
    <name type="scientific">Lachancea fermentati</name>
    <name type="common">Zygosaccharomyces fermentati</name>
    <dbReference type="NCBI Taxonomy" id="4955"/>
    <lineage>
        <taxon>Eukaryota</taxon>
        <taxon>Fungi</taxon>
        <taxon>Dikarya</taxon>
        <taxon>Ascomycota</taxon>
        <taxon>Saccharomycotina</taxon>
        <taxon>Saccharomycetes</taxon>
        <taxon>Saccharomycetales</taxon>
        <taxon>Saccharomycetaceae</taxon>
        <taxon>Lachancea</taxon>
    </lineage>
</organism>
<dbReference type="InterPro" id="IPR027417">
    <property type="entry name" value="P-loop_NTPase"/>
</dbReference>
<protein>
    <submittedName>
        <fullName evidence="4">LAFE_0G18404g1_1</fullName>
    </submittedName>
</protein>
<dbReference type="InterPro" id="IPR013079">
    <property type="entry name" value="6Phosfructo_kin"/>
</dbReference>
<evidence type="ECO:0000313" key="5">
    <source>
        <dbReference type="Proteomes" id="UP000190831"/>
    </source>
</evidence>
<evidence type="ECO:0000256" key="2">
    <source>
        <dbReference type="ARBA" id="ARBA00022840"/>
    </source>
</evidence>
<proteinExistence type="predicted"/>
<reference evidence="4 5" key="1">
    <citation type="submission" date="2016-03" db="EMBL/GenBank/DDBJ databases">
        <authorList>
            <person name="Devillers H."/>
        </authorList>
    </citation>
    <scope>NUCLEOTIDE SEQUENCE [LARGE SCALE GENOMIC DNA]</scope>
    <source>
        <strain evidence="4">CBS 6772</strain>
    </source>
</reference>
<dbReference type="Pfam" id="PF01591">
    <property type="entry name" value="6PF2K"/>
    <property type="match status" value="1"/>
</dbReference>
<dbReference type="PANTHER" id="PTHR10606">
    <property type="entry name" value="6-PHOSPHOFRUCTO-2-KINASE/FRUCTOSE-2,6-BISPHOSPHATASE"/>
    <property type="match status" value="1"/>
</dbReference>
<dbReference type="InterPro" id="IPR003094">
    <property type="entry name" value="6Pfruct_kin"/>
</dbReference>
<accession>A0A1G4MJ77</accession>
<feature type="domain" description="6-phosphofructo-2-kinase" evidence="3">
    <location>
        <begin position="63"/>
        <end position="280"/>
    </location>
</feature>
<dbReference type="EMBL" id="LT598486">
    <property type="protein sequence ID" value="SCW03796.1"/>
    <property type="molecule type" value="Genomic_DNA"/>
</dbReference>
<evidence type="ECO:0000256" key="1">
    <source>
        <dbReference type="ARBA" id="ARBA00022741"/>
    </source>
</evidence>
<dbReference type="GO" id="GO:0005829">
    <property type="term" value="C:cytosol"/>
    <property type="evidence" value="ECO:0007669"/>
    <property type="project" value="TreeGrafter"/>
</dbReference>
<dbReference type="OMA" id="SSHLIQC"/>
<dbReference type="OrthoDB" id="267323at2759"/>
<dbReference type="GO" id="GO:0006003">
    <property type="term" value="P:fructose 2,6-bisphosphate metabolic process"/>
    <property type="evidence" value="ECO:0007669"/>
    <property type="project" value="InterPro"/>
</dbReference>
<dbReference type="STRING" id="4955.A0A1G4MJ77"/>
<evidence type="ECO:0000313" key="4">
    <source>
        <dbReference type="EMBL" id="SCW03796.1"/>
    </source>
</evidence>
<sequence length="376" mass="43096">MGLDEALTSGSTSTSTNSLFSLNHRNSYSSIIDQYYEEQDSPVESFHETTALTINYPRRQRGLSISSNSSEKLVVILVGLPAGGKSTISNHLIQFLSHNTSTQHMRCKVFNAGQVRRKLSCRGRPMALANNSSEDLFNPKNTQKKEKYAKITLKELFSELSSDLCDVAIFDATNSTERRRSFLFHEMRVFNSDISHNFHITPLVLQVSSVDHAFVRYNIHNKTFNQDYFDKPYEFAVRDFARRLSHYYSQFVPFTKLEFDRHVAEGKFIEEDRGLFWFSIVNAGLSNSSQLNASHFPEQSSPMIEELVRVIESFVDSYAEVYGFKYIEKAKSFINGESTERDQGRAGQSSDVPYLATLNRIVDDEYFRELNWTSSN</sequence>
<keyword evidence="2" id="KW-0067">ATP-binding</keyword>
<keyword evidence="5" id="KW-1185">Reference proteome</keyword>
<dbReference type="GO" id="GO:0006000">
    <property type="term" value="P:fructose metabolic process"/>
    <property type="evidence" value="ECO:0007669"/>
    <property type="project" value="InterPro"/>
</dbReference>
<dbReference type="Gene3D" id="3.40.50.300">
    <property type="entry name" value="P-loop containing nucleotide triphosphate hydrolases"/>
    <property type="match status" value="1"/>
</dbReference>
<dbReference type="GO" id="GO:0004331">
    <property type="term" value="F:fructose-2,6-bisphosphate 2-phosphatase activity"/>
    <property type="evidence" value="ECO:0007669"/>
    <property type="project" value="TreeGrafter"/>
</dbReference>
<name>A0A1G4MJ77_LACFM</name>
<dbReference type="GO" id="GO:0005524">
    <property type="term" value="F:ATP binding"/>
    <property type="evidence" value="ECO:0007669"/>
    <property type="project" value="UniProtKB-KW"/>
</dbReference>
<dbReference type="Proteomes" id="UP000190831">
    <property type="component" value="Chromosome G"/>
</dbReference>
<evidence type="ECO:0000259" key="3">
    <source>
        <dbReference type="Pfam" id="PF01591"/>
    </source>
</evidence>
<dbReference type="GO" id="GO:0003873">
    <property type="term" value="F:6-phosphofructo-2-kinase activity"/>
    <property type="evidence" value="ECO:0007669"/>
    <property type="project" value="InterPro"/>
</dbReference>
<dbReference type="PANTHER" id="PTHR10606:SF1">
    <property type="entry name" value="6-PHOSPHOFRUCTO-2-KINASE 2"/>
    <property type="match status" value="1"/>
</dbReference>
<keyword evidence="1" id="KW-0547">Nucleotide-binding</keyword>
<dbReference type="AlphaFoldDB" id="A0A1G4MJ77"/>
<gene>
    <name evidence="4" type="ORF">LAFE_0G18404G</name>
</gene>